<evidence type="ECO:0000313" key="5">
    <source>
        <dbReference type="Proteomes" id="UP000076625"/>
    </source>
</evidence>
<dbReference type="Pfam" id="PF00583">
    <property type="entry name" value="Acetyltransf_1"/>
    <property type="match status" value="1"/>
</dbReference>
<dbReference type="OrthoDB" id="5525374at2"/>
<keyword evidence="2" id="KW-0012">Acyltransferase</keyword>
<keyword evidence="5" id="KW-1185">Reference proteome</keyword>
<evidence type="ECO:0000256" key="2">
    <source>
        <dbReference type="ARBA" id="ARBA00023315"/>
    </source>
</evidence>
<dbReference type="Gene3D" id="3.40.630.30">
    <property type="match status" value="1"/>
</dbReference>
<keyword evidence="1 4" id="KW-0808">Transferase</keyword>
<dbReference type="CDD" id="cd04301">
    <property type="entry name" value="NAT_SF"/>
    <property type="match status" value="1"/>
</dbReference>
<evidence type="ECO:0000259" key="3">
    <source>
        <dbReference type="PROSITE" id="PS51186"/>
    </source>
</evidence>
<dbReference type="PANTHER" id="PTHR43072:SF51">
    <property type="entry name" value="ABC SUPERFAMILY TRANSPORT PROTEIN"/>
    <property type="match status" value="1"/>
</dbReference>
<feature type="domain" description="N-acetyltransferase" evidence="3">
    <location>
        <begin position="1"/>
        <end position="148"/>
    </location>
</feature>
<gene>
    <name evidence="4" type="ORF">AVW16_11750</name>
</gene>
<comment type="caution">
    <text evidence="4">The sequence shown here is derived from an EMBL/GenBank/DDBJ whole genome shotgun (WGS) entry which is preliminary data.</text>
</comment>
<dbReference type="EMBL" id="LQQU01000022">
    <property type="protein sequence ID" value="KZE32466.1"/>
    <property type="molecule type" value="Genomic_DNA"/>
</dbReference>
<dbReference type="RefSeq" id="WP_066612276.1">
    <property type="nucleotide sequence ID" value="NZ_LQQU01000022.1"/>
</dbReference>
<dbReference type="SUPFAM" id="SSF55729">
    <property type="entry name" value="Acyl-CoA N-acyltransferases (Nat)"/>
    <property type="match status" value="1"/>
</dbReference>
<dbReference type="PROSITE" id="PS51186">
    <property type="entry name" value="GNAT"/>
    <property type="match status" value="1"/>
</dbReference>
<dbReference type="InterPro" id="IPR017255">
    <property type="entry name" value="AcTrfase_GNAT_prd"/>
</dbReference>
<dbReference type="PANTHER" id="PTHR43072">
    <property type="entry name" value="N-ACETYLTRANSFERASE"/>
    <property type="match status" value="1"/>
</dbReference>
<dbReference type="InterPro" id="IPR000182">
    <property type="entry name" value="GNAT_dom"/>
</dbReference>
<organism evidence="4 5">
    <name type="scientific">Crenobacter luteus</name>
    <dbReference type="NCBI Taxonomy" id="1452487"/>
    <lineage>
        <taxon>Bacteria</taxon>
        <taxon>Pseudomonadati</taxon>
        <taxon>Pseudomonadota</taxon>
        <taxon>Betaproteobacteria</taxon>
        <taxon>Neisseriales</taxon>
        <taxon>Neisseriaceae</taxon>
        <taxon>Crenobacter</taxon>
    </lineage>
</organism>
<dbReference type="InterPro" id="IPR016181">
    <property type="entry name" value="Acyl_CoA_acyltransferase"/>
</dbReference>
<evidence type="ECO:0000256" key="1">
    <source>
        <dbReference type="ARBA" id="ARBA00022679"/>
    </source>
</evidence>
<dbReference type="GO" id="GO:0016747">
    <property type="term" value="F:acyltransferase activity, transferring groups other than amino-acyl groups"/>
    <property type="evidence" value="ECO:0007669"/>
    <property type="project" value="InterPro"/>
</dbReference>
<evidence type="ECO:0000313" key="4">
    <source>
        <dbReference type="EMBL" id="KZE32466.1"/>
    </source>
</evidence>
<dbReference type="AlphaFoldDB" id="A0A163CHT2"/>
<protein>
    <submittedName>
        <fullName evidence="4">Acetyltransferase</fullName>
    </submittedName>
</protein>
<reference evidence="5" key="1">
    <citation type="submission" date="2016-01" db="EMBL/GenBank/DDBJ databases">
        <title>Draft genome of Chromobacterium sp. F49.</title>
        <authorList>
            <person name="Hong K.W."/>
        </authorList>
    </citation>
    <scope>NUCLEOTIDE SEQUENCE [LARGE SCALE GENOMIC DNA]</scope>
    <source>
        <strain evidence="5">CN10</strain>
    </source>
</reference>
<sequence>MTIRPPRLADLAAVHAVETAVFGSHVYPDFFFRQAFDLWPGLFFVADGGDGELDGYIVGAPSEAPGAAWVLSLAVRARARGRGVGRALSEALIAALAARGAGSLTLTVDPANAGALALYRKLGFAAVGEEAAYFGPGEARRVMRLALPAR</sequence>
<accession>A0A163CHT2</accession>
<dbReference type="Proteomes" id="UP000076625">
    <property type="component" value="Unassembled WGS sequence"/>
</dbReference>
<name>A0A163CHT2_9NEIS</name>
<dbReference type="PIRSF" id="PIRSF037663">
    <property type="entry name" value="Acetyltransf_GNAT_prd"/>
    <property type="match status" value="1"/>
</dbReference>
<proteinExistence type="predicted"/>
<dbReference type="STRING" id="1452487.AVW16_11750"/>